<keyword evidence="2" id="KW-0472">Membrane</keyword>
<feature type="domain" description="EamA" evidence="3">
    <location>
        <begin position="3"/>
        <end position="136"/>
    </location>
</feature>
<dbReference type="OrthoDB" id="5417329at2"/>
<protein>
    <submittedName>
        <fullName evidence="4">Putative membrane protein</fullName>
    </submittedName>
</protein>
<comment type="caution">
    <text evidence="4">The sequence shown here is derived from an EMBL/GenBank/DDBJ whole genome shotgun (WGS) entry which is preliminary data.</text>
</comment>
<feature type="transmembrane region" description="Helical" evidence="2">
    <location>
        <begin position="156"/>
        <end position="177"/>
    </location>
</feature>
<accession>A0A326UE20</accession>
<evidence type="ECO:0000256" key="2">
    <source>
        <dbReference type="SAM" id="Phobius"/>
    </source>
</evidence>
<sequence>MAFVLALAAALGWGTADFFVRFAAGRIGSYRTLFYMQFFGLAALGLYLLVTGQLFYLLTHEAWVIWGLALGAAALNTVSSLALYRAFEVGVTMIVSPISAGYAAVTAALSLFYGEHVSSFGLFGMLAVLLGVIMVATTFGSAHAAPVRRGLLPPGVLLAILASLGYGVAFWVLGFFVTPHLGSVASTALFRLITPCLLAGYSLVGKASLRMPRGGVWWLLAAIGVFDTVAYIGFNLGVSLAGAQVSVVSVLASLYSAVTVLLAAIFVRERLQWNQWIGIGIILSGIVLVNVS</sequence>
<evidence type="ECO:0000313" key="5">
    <source>
        <dbReference type="Proteomes" id="UP000248806"/>
    </source>
</evidence>
<dbReference type="Proteomes" id="UP000248806">
    <property type="component" value="Unassembled WGS sequence"/>
</dbReference>
<evidence type="ECO:0000256" key="1">
    <source>
        <dbReference type="ARBA" id="ARBA00007362"/>
    </source>
</evidence>
<dbReference type="Gene3D" id="1.10.3730.20">
    <property type="match status" value="1"/>
</dbReference>
<reference evidence="4 5" key="1">
    <citation type="submission" date="2018-06" db="EMBL/GenBank/DDBJ databases">
        <title>Genomic Encyclopedia of Archaeal and Bacterial Type Strains, Phase II (KMG-II): from individual species to whole genera.</title>
        <authorList>
            <person name="Goeker M."/>
        </authorList>
    </citation>
    <scope>NUCLEOTIDE SEQUENCE [LARGE SCALE GENOMIC DNA]</scope>
    <source>
        <strain evidence="4 5">ATCC BAA-1881</strain>
    </source>
</reference>
<dbReference type="GO" id="GO:0016020">
    <property type="term" value="C:membrane"/>
    <property type="evidence" value="ECO:0007669"/>
    <property type="project" value="InterPro"/>
</dbReference>
<dbReference type="Pfam" id="PF00892">
    <property type="entry name" value="EamA"/>
    <property type="match status" value="2"/>
</dbReference>
<feature type="transmembrane region" description="Helical" evidence="2">
    <location>
        <begin position="32"/>
        <end position="50"/>
    </location>
</feature>
<keyword evidence="2" id="KW-1133">Transmembrane helix</keyword>
<keyword evidence="5" id="KW-1185">Reference proteome</keyword>
<feature type="transmembrane region" description="Helical" evidence="2">
    <location>
        <begin position="273"/>
        <end position="291"/>
    </location>
</feature>
<dbReference type="SUPFAM" id="SSF103481">
    <property type="entry name" value="Multidrug resistance efflux transporter EmrE"/>
    <property type="match status" value="1"/>
</dbReference>
<feature type="transmembrane region" description="Helical" evidence="2">
    <location>
        <begin position="216"/>
        <end position="238"/>
    </location>
</feature>
<feature type="transmembrane region" description="Helical" evidence="2">
    <location>
        <begin position="62"/>
        <end position="84"/>
    </location>
</feature>
<organism evidence="4 5">
    <name type="scientific">Thermosporothrix hazakensis</name>
    <dbReference type="NCBI Taxonomy" id="644383"/>
    <lineage>
        <taxon>Bacteria</taxon>
        <taxon>Bacillati</taxon>
        <taxon>Chloroflexota</taxon>
        <taxon>Ktedonobacteria</taxon>
        <taxon>Ktedonobacterales</taxon>
        <taxon>Thermosporotrichaceae</taxon>
        <taxon>Thermosporothrix</taxon>
    </lineage>
</organism>
<feature type="transmembrane region" description="Helical" evidence="2">
    <location>
        <begin position="245"/>
        <end position="267"/>
    </location>
</feature>
<name>A0A326UE20_THEHA</name>
<dbReference type="RefSeq" id="WP_111324887.1">
    <property type="nucleotide sequence ID" value="NZ_BIFX01000001.1"/>
</dbReference>
<dbReference type="AlphaFoldDB" id="A0A326UE20"/>
<proteinExistence type="inferred from homology"/>
<comment type="similarity">
    <text evidence="1">Belongs to the EamA transporter family.</text>
</comment>
<feature type="transmembrane region" description="Helical" evidence="2">
    <location>
        <begin position="120"/>
        <end position="144"/>
    </location>
</feature>
<dbReference type="InterPro" id="IPR037185">
    <property type="entry name" value="EmrE-like"/>
</dbReference>
<evidence type="ECO:0000259" key="3">
    <source>
        <dbReference type="Pfam" id="PF00892"/>
    </source>
</evidence>
<evidence type="ECO:0000313" key="4">
    <source>
        <dbReference type="EMBL" id="PZW24689.1"/>
    </source>
</evidence>
<dbReference type="EMBL" id="QKUF01000021">
    <property type="protein sequence ID" value="PZW24689.1"/>
    <property type="molecule type" value="Genomic_DNA"/>
</dbReference>
<feature type="transmembrane region" description="Helical" evidence="2">
    <location>
        <begin position="184"/>
        <end position="204"/>
    </location>
</feature>
<feature type="domain" description="EamA" evidence="3">
    <location>
        <begin position="154"/>
        <end position="290"/>
    </location>
</feature>
<dbReference type="InterPro" id="IPR000620">
    <property type="entry name" value="EamA_dom"/>
</dbReference>
<keyword evidence="2" id="KW-0812">Transmembrane</keyword>
<gene>
    <name evidence="4" type="ORF">EI42_04571</name>
</gene>
<feature type="transmembrane region" description="Helical" evidence="2">
    <location>
        <begin position="90"/>
        <end position="113"/>
    </location>
</feature>